<dbReference type="EMBL" id="CP017242">
    <property type="protein sequence ID" value="APO77172.1"/>
    <property type="molecule type" value="Genomic_DNA"/>
</dbReference>
<evidence type="ECO:0000313" key="2">
    <source>
        <dbReference type="Proteomes" id="UP000185109"/>
    </source>
</evidence>
<sequence>MGKVGKSKISWKEMKRKGGGRWLTPMNGHPPQEGAVHVLHDVAKPIVRFHFAKDRG</sequence>
<proteinExistence type="predicted"/>
<evidence type="ECO:0000313" key="1">
    <source>
        <dbReference type="EMBL" id="APO77172.1"/>
    </source>
</evidence>
<organism evidence="1 2">
    <name type="scientific">Rhizobium etli 8C-3</name>
    <dbReference type="NCBI Taxonomy" id="538025"/>
    <lineage>
        <taxon>Bacteria</taxon>
        <taxon>Pseudomonadati</taxon>
        <taxon>Pseudomonadota</taxon>
        <taxon>Alphaproteobacteria</taxon>
        <taxon>Hyphomicrobiales</taxon>
        <taxon>Rhizobiaceae</taxon>
        <taxon>Rhizobium/Agrobacterium group</taxon>
        <taxon>Rhizobium</taxon>
    </lineage>
</organism>
<dbReference type="Proteomes" id="UP000185109">
    <property type="component" value="Plasmid pRsp8C3a"/>
</dbReference>
<reference evidence="1 2" key="1">
    <citation type="submission" date="2016-09" db="EMBL/GenBank/DDBJ databases">
        <title>The complete genome sequences of Rhizobium gallicum, symbiovars gallicum and phaseoli, symbionts associated to common bean (Phaseolus vulgaris).</title>
        <authorList>
            <person name="Bustos P."/>
            <person name="Santamaria R.I."/>
            <person name="Perez-Carrascal O.M."/>
            <person name="Juarez S."/>
            <person name="Lozano L."/>
            <person name="Martinez-Flores I."/>
            <person name="Martinez-Romero E."/>
            <person name="Cevallos M."/>
            <person name="Romero D."/>
            <person name="Davila G."/>
            <person name="Gonzalez V."/>
        </authorList>
    </citation>
    <scope>NUCLEOTIDE SEQUENCE [LARGE SCALE GENOMIC DNA]</scope>
    <source>
        <strain evidence="1 2">8C-3</strain>
        <plasmid evidence="2">Plasmid prsp8c3a</plasmid>
    </source>
</reference>
<name>A0A1L5PAN6_RHIET</name>
<accession>A0A1L5PAN6</accession>
<keyword evidence="1" id="KW-0614">Plasmid</keyword>
<gene>
    <name evidence="1" type="ORF">AM571_PA00289</name>
</gene>
<geneLocation type="plasmid" evidence="2">
    <name>prsp8c3a</name>
</geneLocation>
<protein>
    <submittedName>
        <fullName evidence="1">Uncharacterized protein</fullName>
    </submittedName>
</protein>
<dbReference type="AlphaFoldDB" id="A0A1L5PAN6"/>